<keyword evidence="2" id="KW-1185">Reference proteome</keyword>
<protein>
    <submittedName>
        <fullName evidence="1">Chlorophyll A-B binding protein</fullName>
    </submittedName>
</protein>
<dbReference type="Proteomes" id="UP000245207">
    <property type="component" value="Unassembled WGS sequence"/>
</dbReference>
<organism evidence="1 2">
    <name type="scientific">Artemisia annua</name>
    <name type="common">Sweet wormwood</name>
    <dbReference type="NCBI Taxonomy" id="35608"/>
    <lineage>
        <taxon>Eukaryota</taxon>
        <taxon>Viridiplantae</taxon>
        <taxon>Streptophyta</taxon>
        <taxon>Embryophyta</taxon>
        <taxon>Tracheophyta</taxon>
        <taxon>Spermatophyta</taxon>
        <taxon>Magnoliopsida</taxon>
        <taxon>eudicotyledons</taxon>
        <taxon>Gunneridae</taxon>
        <taxon>Pentapetalae</taxon>
        <taxon>asterids</taxon>
        <taxon>campanulids</taxon>
        <taxon>Asterales</taxon>
        <taxon>Asteraceae</taxon>
        <taxon>Asteroideae</taxon>
        <taxon>Anthemideae</taxon>
        <taxon>Artemisiinae</taxon>
        <taxon>Artemisia</taxon>
    </lineage>
</organism>
<evidence type="ECO:0000313" key="2">
    <source>
        <dbReference type="Proteomes" id="UP000245207"/>
    </source>
</evidence>
<dbReference type="EMBL" id="PKPP01000958">
    <property type="protein sequence ID" value="PWA87016.1"/>
    <property type="molecule type" value="Genomic_DNA"/>
</dbReference>
<evidence type="ECO:0000313" key="1">
    <source>
        <dbReference type="EMBL" id="PWA87016.1"/>
    </source>
</evidence>
<proteinExistence type="predicted"/>
<dbReference type="STRING" id="35608.A0A2U1PMN0"/>
<accession>A0A2U1PMN0</accession>
<reference evidence="1 2" key="1">
    <citation type="journal article" date="2018" name="Mol. Plant">
        <title>The genome of Artemisia annua provides insight into the evolution of Asteraceae family and artemisinin biosynthesis.</title>
        <authorList>
            <person name="Shen Q."/>
            <person name="Zhang L."/>
            <person name="Liao Z."/>
            <person name="Wang S."/>
            <person name="Yan T."/>
            <person name="Shi P."/>
            <person name="Liu M."/>
            <person name="Fu X."/>
            <person name="Pan Q."/>
            <person name="Wang Y."/>
            <person name="Lv Z."/>
            <person name="Lu X."/>
            <person name="Zhang F."/>
            <person name="Jiang W."/>
            <person name="Ma Y."/>
            <person name="Chen M."/>
            <person name="Hao X."/>
            <person name="Li L."/>
            <person name="Tang Y."/>
            <person name="Lv G."/>
            <person name="Zhou Y."/>
            <person name="Sun X."/>
            <person name="Brodelius P.E."/>
            <person name="Rose J.K.C."/>
            <person name="Tang K."/>
        </authorList>
    </citation>
    <scope>NUCLEOTIDE SEQUENCE [LARGE SCALE GENOMIC DNA]</scope>
    <source>
        <strain evidence="2">cv. Huhao1</strain>
        <tissue evidence="1">Leaf</tissue>
    </source>
</reference>
<name>A0A2U1PMN0_ARTAN</name>
<sequence length="99" mass="10842">MEKDHEKKNYPAGAFDPLGYSKGPKAFAAKKIKQIINGIEESSQSVGSDSHSHRLESRTSSLQLSLAALICTIWRLRSGIATIIAERGDTTTWRLPLGC</sequence>
<comment type="caution">
    <text evidence="1">The sequence shown here is derived from an EMBL/GenBank/DDBJ whole genome shotgun (WGS) entry which is preliminary data.</text>
</comment>
<dbReference type="AlphaFoldDB" id="A0A2U1PMN0"/>
<gene>
    <name evidence="1" type="ORF">CTI12_AA136180</name>
</gene>